<keyword evidence="2" id="KW-0560">Oxidoreductase</keyword>
<sequence>MFEIATALLIGFIILLLLLFLHARKQNPDYFFLVGKVVLITGASSGIGRACSFKFYRHGCKVVLCSRNKAELIKVKESLELQTTALGVKAITPEVHILDVSDISHVEKNVQNIIEASGGKIDIVINNAGVSYRGHVTSTQLEVFQKVMDVNFLGQVAVTKAVLPYMVKSNGGHIIGIGSVQGKIAVPHRAPYTASKHACQAFYDSLRSEVAHNNIHVSVVNPGYVKTNLSHSALTDDGSSYGKLDETTAKGLHPDVIAKFVVHSVILKKKEIMVAPFHHKLVVWIRLICPNLYFWLMKKRTNV</sequence>
<dbReference type="CDD" id="cd05332">
    <property type="entry name" value="11beta-HSD1_like_SDR_c"/>
    <property type="match status" value="1"/>
</dbReference>
<dbReference type="InterPro" id="IPR002347">
    <property type="entry name" value="SDR_fam"/>
</dbReference>
<comment type="caution">
    <text evidence="7">The sequence shown here is derived from an EMBL/GenBank/DDBJ whole genome shotgun (WGS) entry which is preliminary data.</text>
</comment>
<dbReference type="InterPro" id="IPR057326">
    <property type="entry name" value="KR_dom"/>
</dbReference>
<dbReference type="Pfam" id="PF00106">
    <property type="entry name" value="adh_short"/>
    <property type="match status" value="1"/>
</dbReference>
<keyword evidence="8" id="KW-1185">Reference proteome</keyword>
<evidence type="ECO:0000256" key="3">
    <source>
        <dbReference type="ARBA" id="ARBA00040419"/>
    </source>
</evidence>
<reference evidence="7 8" key="1">
    <citation type="submission" date="2024-02" db="EMBL/GenBank/DDBJ databases">
        <authorList>
            <person name="Daric V."/>
            <person name="Darras S."/>
        </authorList>
    </citation>
    <scope>NUCLEOTIDE SEQUENCE [LARGE SCALE GENOMIC DNA]</scope>
</reference>
<evidence type="ECO:0000313" key="8">
    <source>
        <dbReference type="Proteomes" id="UP001642483"/>
    </source>
</evidence>
<dbReference type="PRINTS" id="PR00081">
    <property type="entry name" value="GDHRDH"/>
</dbReference>
<dbReference type="InterPro" id="IPR036291">
    <property type="entry name" value="NAD(P)-bd_dom_sf"/>
</dbReference>
<dbReference type="PANTHER" id="PTHR44196:SF1">
    <property type="entry name" value="DEHYDROGENASE_REDUCTASE SDR FAMILY MEMBER 7B"/>
    <property type="match status" value="1"/>
</dbReference>
<dbReference type="PIRSF" id="PIRSF000126">
    <property type="entry name" value="11-beta-HSD1"/>
    <property type="match status" value="1"/>
</dbReference>
<dbReference type="PANTHER" id="PTHR44196">
    <property type="entry name" value="DEHYDROGENASE/REDUCTASE SDR FAMILY MEMBER 7B"/>
    <property type="match status" value="1"/>
</dbReference>
<evidence type="ECO:0000256" key="4">
    <source>
        <dbReference type="ARBA" id="ARBA00043014"/>
    </source>
</evidence>
<dbReference type="NCBIfam" id="NF004825">
    <property type="entry name" value="PRK06181.1"/>
    <property type="match status" value="1"/>
</dbReference>
<dbReference type="Proteomes" id="UP001642483">
    <property type="component" value="Unassembled WGS sequence"/>
</dbReference>
<dbReference type="SMART" id="SM00822">
    <property type="entry name" value="PKS_KR"/>
    <property type="match status" value="1"/>
</dbReference>
<evidence type="ECO:0000256" key="1">
    <source>
        <dbReference type="ARBA" id="ARBA00006484"/>
    </source>
</evidence>
<protein>
    <recommendedName>
        <fullName evidence="3">Dehydrogenase/reductase SDR family member 7B</fullName>
    </recommendedName>
    <alternativeName>
        <fullName evidence="4">Short-chain dehydrogenase/reductase family 32C member 1</fullName>
    </alternativeName>
</protein>
<evidence type="ECO:0000256" key="5">
    <source>
        <dbReference type="RuleBase" id="RU000363"/>
    </source>
</evidence>
<dbReference type="PRINTS" id="PR00080">
    <property type="entry name" value="SDRFAMILY"/>
</dbReference>
<comment type="similarity">
    <text evidence="1 5">Belongs to the short-chain dehydrogenases/reductases (SDR) family.</text>
</comment>
<evidence type="ECO:0000313" key="7">
    <source>
        <dbReference type="EMBL" id="CAK8692161.1"/>
    </source>
</evidence>
<name>A0ABP0GMM1_CLALP</name>
<dbReference type="Gene3D" id="3.40.50.720">
    <property type="entry name" value="NAD(P)-binding Rossmann-like Domain"/>
    <property type="match status" value="1"/>
</dbReference>
<proteinExistence type="inferred from homology"/>
<evidence type="ECO:0000259" key="6">
    <source>
        <dbReference type="SMART" id="SM00822"/>
    </source>
</evidence>
<organism evidence="7 8">
    <name type="scientific">Clavelina lepadiformis</name>
    <name type="common">Light-bulb sea squirt</name>
    <name type="synonym">Ascidia lepadiformis</name>
    <dbReference type="NCBI Taxonomy" id="159417"/>
    <lineage>
        <taxon>Eukaryota</taxon>
        <taxon>Metazoa</taxon>
        <taxon>Chordata</taxon>
        <taxon>Tunicata</taxon>
        <taxon>Ascidiacea</taxon>
        <taxon>Aplousobranchia</taxon>
        <taxon>Clavelinidae</taxon>
        <taxon>Clavelina</taxon>
    </lineage>
</organism>
<dbReference type="EMBL" id="CAWYQH010000130">
    <property type="protein sequence ID" value="CAK8692161.1"/>
    <property type="molecule type" value="Genomic_DNA"/>
</dbReference>
<gene>
    <name evidence="7" type="ORF">CVLEPA_LOCUS24896</name>
</gene>
<dbReference type="SUPFAM" id="SSF51735">
    <property type="entry name" value="NAD(P)-binding Rossmann-fold domains"/>
    <property type="match status" value="1"/>
</dbReference>
<feature type="domain" description="Ketoreductase" evidence="6">
    <location>
        <begin position="36"/>
        <end position="228"/>
    </location>
</feature>
<evidence type="ECO:0000256" key="2">
    <source>
        <dbReference type="ARBA" id="ARBA00023002"/>
    </source>
</evidence>
<accession>A0ABP0GMM1</accession>